<dbReference type="NCBIfam" id="TIGR00168">
    <property type="entry name" value="infC"/>
    <property type="match status" value="1"/>
</dbReference>
<name>A0ABT3FS96_9BACT</name>
<feature type="domain" description="Translation initiation factor 3 C-terminal" evidence="8">
    <location>
        <begin position="109"/>
        <end position="192"/>
    </location>
</feature>
<evidence type="ECO:0000256" key="1">
    <source>
        <dbReference type="ARBA" id="ARBA00005439"/>
    </source>
</evidence>
<evidence type="ECO:0000256" key="6">
    <source>
        <dbReference type="RuleBase" id="RU000646"/>
    </source>
</evidence>
<dbReference type="PANTHER" id="PTHR10938">
    <property type="entry name" value="TRANSLATION INITIATION FACTOR IF-3"/>
    <property type="match status" value="1"/>
</dbReference>
<keyword evidence="11" id="KW-1185">Reference proteome</keyword>
<dbReference type="Proteomes" id="UP001207930">
    <property type="component" value="Unassembled WGS sequence"/>
</dbReference>
<comment type="function">
    <text evidence="4 6">IF-3 binds to the 30S ribosomal subunit and shifts the equilibrium between 70S ribosomes and their 50S and 30S subunits in favor of the free subunits, thus enhancing the availability of 30S subunits on which protein synthesis initiation begins.</text>
</comment>
<keyword evidence="4" id="KW-0963">Cytoplasm</keyword>
<reference evidence="10 11" key="1">
    <citation type="submission" date="2022-10" db="EMBL/GenBank/DDBJ databases">
        <title>Luteolibacter flavescens strain MCCC 1K03193, whole genome shotgun sequencing project.</title>
        <authorList>
            <person name="Zhao G."/>
            <person name="Shen L."/>
        </authorList>
    </citation>
    <scope>NUCLEOTIDE SEQUENCE [LARGE SCALE GENOMIC DNA]</scope>
    <source>
        <strain evidence="10 11">MCCC 1K03193</strain>
    </source>
</reference>
<dbReference type="HAMAP" id="MF_00080">
    <property type="entry name" value="IF_3"/>
    <property type="match status" value="1"/>
</dbReference>
<evidence type="ECO:0000256" key="2">
    <source>
        <dbReference type="ARBA" id="ARBA00022540"/>
    </source>
</evidence>
<dbReference type="SUPFAM" id="SSF55200">
    <property type="entry name" value="Translation initiation factor IF3, C-terminal domain"/>
    <property type="match status" value="1"/>
</dbReference>
<sequence>MPARVALNPKEDKAIAKPSKGNFKGRQQRDMTRVNDRIRAPKVRVVLFNGDQMGVMSSREALEKAKMIGLDLVEIAPNADPPVCRIVDYGKYKYEQSKLKKQKSKSSTRMKEVKFRVGTGTHDYNIKMGRAEGFLDTGHKVRMVLQFRGRENAHKELGFVMMKRIIEDLKQIAHVDQEPRLNGRAVGMTLSPLPEHQRKRRFHLFHGELMEEDDFEEDEEGFDEEVGNEGLTEEESKAQDAKEEAAAAKEEVTAEKE</sequence>
<protein>
    <recommendedName>
        <fullName evidence="4 5">Translation initiation factor IF-3</fullName>
    </recommendedName>
</protein>
<feature type="domain" description="Translation initiation factor 3 N-terminal" evidence="9">
    <location>
        <begin position="34"/>
        <end position="102"/>
    </location>
</feature>
<keyword evidence="3 4" id="KW-0648">Protein biosynthesis</keyword>
<dbReference type="Gene3D" id="3.30.110.10">
    <property type="entry name" value="Translation initiation factor 3 (IF-3), C-terminal domain"/>
    <property type="match status" value="1"/>
</dbReference>
<feature type="compositionally biased region" description="Acidic residues" evidence="7">
    <location>
        <begin position="211"/>
        <end position="233"/>
    </location>
</feature>
<dbReference type="PANTHER" id="PTHR10938:SF0">
    <property type="entry name" value="TRANSLATION INITIATION FACTOR IF-3, MITOCHONDRIAL"/>
    <property type="match status" value="1"/>
</dbReference>
<evidence type="ECO:0000256" key="4">
    <source>
        <dbReference type="HAMAP-Rule" id="MF_00080"/>
    </source>
</evidence>
<evidence type="ECO:0000313" key="10">
    <source>
        <dbReference type="EMBL" id="MCW1886184.1"/>
    </source>
</evidence>
<dbReference type="PROSITE" id="PS00938">
    <property type="entry name" value="IF3"/>
    <property type="match status" value="1"/>
</dbReference>
<organism evidence="10 11">
    <name type="scientific">Luteolibacter flavescens</name>
    <dbReference type="NCBI Taxonomy" id="1859460"/>
    <lineage>
        <taxon>Bacteria</taxon>
        <taxon>Pseudomonadati</taxon>
        <taxon>Verrucomicrobiota</taxon>
        <taxon>Verrucomicrobiia</taxon>
        <taxon>Verrucomicrobiales</taxon>
        <taxon>Verrucomicrobiaceae</taxon>
        <taxon>Luteolibacter</taxon>
    </lineage>
</organism>
<keyword evidence="2 4" id="KW-0396">Initiation factor</keyword>
<evidence type="ECO:0000259" key="8">
    <source>
        <dbReference type="Pfam" id="PF00707"/>
    </source>
</evidence>
<dbReference type="InterPro" id="IPR019815">
    <property type="entry name" value="Translation_initiation_fac_3_C"/>
</dbReference>
<dbReference type="InterPro" id="IPR036787">
    <property type="entry name" value="T_IF-3_N_sf"/>
</dbReference>
<dbReference type="EMBL" id="JAPDDS010000008">
    <property type="protein sequence ID" value="MCW1886184.1"/>
    <property type="molecule type" value="Genomic_DNA"/>
</dbReference>
<dbReference type="GO" id="GO:0003743">
    <property type="term" value="F:translation initiation factor activity"/>
    <property type="evidence" value="ECO:0007669"/>
    <property type="project" value="UniProtKB-KW"/>
</dbReference>
<evidence type="ECO:0000256" key="7">
    <source>
        <dbReference type="SAM" id="MobiDB-lite"/>
    </source>
</evidence>
<dbReference type="Gene3D" id="3.10.20.80">
    <property type="entry name" value="Translation initiation factor 3 (IF-3), N-terminal domain"/>
    <property type="match status" value="1"/>
</dbReference>
<gene>
    <name evidence="4 10" type="primary">infC</name>
    <name evidence="10" type="ORF">OKA04_15710</name>
</gene>
<comment type="subunit">
    <text evidence="4 6">Monomer.</text>
</comment>
<comment type="subcellular location">
    <subcellularLocation>
        <location evidence="4 6">Cytoplasm</location>
    </subcellularLocation>
</comment>
<dbReference type="SUPFAM" id="SSF54364">
    <property type="entry name" value="Translation initiation factor IF3, N-terminal domain"/>
    <property type="match status" value="1"/>
</dbReference>
<evidence type="ECO:0000256" key="5">
    <source>
        <dbReference type="NCBIfam" id="TIGR00168"/>
    </source>
</evidence>
<proteinExistence type="inferred from homology"/>
<feature type="compositionally biased region" description="Basic and acidic residues" evidence="7">
    <location>
        <begin position="234"/>
        <end position="257"/>
    </location>
</feature>
<dbReference type="InterPro" id="IPR001288">
    <property type="entry name" value="Translation_initiation_fac_3"/>
</dbReference>
<accession>A0ABT3FS96</accession>
<feature type="region of interest" description="Disordered" evidence="7">
    <location>
        <begin position="1"/>
        <end position="30"/>
    </location>
</feature>
<feature type="region of interest" description="Disordered" evidence="7">
    <location>
        <begin position="211"/>
        <end position="257"/>
    </location>
</feature>
<evidence type="ECO:0000259" key="9">
    <source>
        <dbReference type="Pfam" id="PF05198"/>
    </source>
</evidence>
<dbReference type="Pfam" id="PF05198">
    <property type="entry name" value="IF3_N"/>
    <property type="match status" value="1"/>
</dbReference>
<evidence type="ECO:0000256" key="3">
    <source>
        <dbReference type="ARBA" id="ARBA00022917"/>
    </source>
</evidence>
<dbReference type="InterPro" id="IPR019813">
    <property type="entry name" value="Translation_initiation_fac3_CS"/>
</dbReference>
<comment type="similarity">
    <text evidence="1 4 6">Belongs to the IF-3 family.</text>
</comment>
<comment type="caution">
    <text evidence="10">The sequence shown here is derived from an EMBL/GenBank/DDBJ whole genome shotgun (WGS) entry which is preliminary data.</text>
</comment>
<dbReference type="Pfam" id="PF00707">
    <property type="entry name" value="IF3_C"/>
    <property type="match status" value="1"/>
</dbReference>
<evidence type="ECO:0000313" key="11">
    <source>
        <dbReference type="Proteomes" id="UP001207930"/>
    </source>
</evidence>
<dbReference type="InterPro" id="IPR036788">
    <property type="entry name" value="T_IF-3_C_sf"/>
</dbReference>
<dbReference type="InterPro" id="IPR019814">
    <property type="entry name" value="Translation_initiation_fac_3_N"/>
</dbReference>
<dbReference type="RefSeq" id="WP_264502138.1">
    <property type="nucleotide sequence ID" value="NZ_JAPDDS010000008.1"/>
</dbReference>